<name>A0A915KT83_ROMCU</name>
<accession>A0A915KT83</accession>
<protein>
    <submittedName>
        <fullName evidence="2">Fibronectin type-III domain-containing protein</fullName>
    </submittedName>
</protein>
<dbReference type="SUPFAM" id="SSF49265">
    <property type="entry name" value="Fibronectin type III"/>
    <property type="match status" value="1"/>
</dbReference>
<dbReference type="AlphaFoldDB" id="A0A915KT83"/>
<dbReference type="Gene3D" id="2.60.40.10">
    <property type="entry name" value="Immunoglobulins"/>
    <property type="match status" value="1"/>
</dbReference>
<organism evidence="1 2">
    <name type="scientific">Romanomermis culicivorax</name>
    <name type="common">Nematode worm</name>
    <dbReference type="NCBI Taxonomy" id="13658"/>
    <lineage>
        <taxon>Eukaryota</taxon>
        <taxon>Metazoa</taxon>
        <taxon>Ecdysozoa</taxon>
        <taxon>Nematoda</taxon>
        <taxon>Enoplea</taxon>
        <taxon>Dorylaimia</taxon>
        <taxon>Mermithida</taxon>
        <taxon>Mermithoidea</taxon>
        <taxon>Mermithidae</taxon>
        <taxon>Romanomermis</taxon>
    </lineage>
</organism>
<evidence type="ECO:0000313" key="2">
    <source>
        <dbReference type="WBParaSite" id="nRc.2.0.1.t40833-RA"/>
    </source>
</evidence>
<keyword evidence="1" id="KW-1185">Reference proteome</keyword>
<dbReference type="InterPro" id="IPR013783">
    <property type="entry name" value="Ig-like_fold"/>
</dbReference>
<evidence type="ECO:0000313" key="1">
    <source>
        <dbReference type="Proteomes" id="UP000887565"/>
    </source>
</evidence>
<dbReference type="InterPro" id="IPR003961">
    <property type="entry name" value="FN3_dom"/>
</dbReference>
<dbReference type="Proteomes" id="UP000887565">
    <property type="component" value="Unplaced"/>
</dbReference>
<sequence>MKIMKGPPSEIRNFRAESATASSVQLFWDAPLFGSTYGLHYVLSYRLSPLSSDAISTNPQFMQWWTLFHELPLSVYPAQNVK</sequence>
<dbReference type="CDD" id="cd00063">
    <property type="entry name" value="FN3"/>
    <property type="match status" value="1"/>
</dbReference>
<dbReference type="WBParaSite" id="nRc.2.0.1.t40833-RA">
    <property type="protein sequence ID" value="nRc.2.0.1.t40833-RA"/>
    <property type="gene ID" value="nRc.2.0.1.g40833"/>
</dbReference>
<reference evidence="2" key="1">
    <citation type="submission" date="2022-11" db="UniProtKB">
        <authorList>
            <consortium name="WormBaseParasite"/>
        </authorList>
    </citation>
    <scope>IDENTIFICATION</scope>
</reference>
<dbReference type="InterPro" id="IPR036116">
    <property type="entry name" value="FN3_sf"/>
</dbReference>
<proteinExistence type="predicted"/>